<dbReference type="VEuPathDB" id="ToxoDB:LOC113147439"/>
<accession>A0A1D3D6N6</accession>
<dbReference type="AlphaFoldDB" id="A0A1D3D6N6"/>
<protein>
    <submittedName>
        <fullName evidence="1">Uncharacterized protein</fullName>
    </submittedName>
</protein>
<proteinExistence type="predicted"/>
<evidence type="ECO:0000313" key="1">
    <source>
        <dbReference type="EMBL" id="OEH79115.1"/>
    </source>
</evidence>
<organism evidence="1 2">
    <name type="scientific">Cyclospora cayetanensis</name>
    <dbReference type="NCBI Taxonomy" id="88456"/>
    <lineage>
        <taxon>Eukaryota</taxon>
        <taxon>Sar</taxon>
        <taxon>Alveolata</taxon>
        <taxon>Apicomplexa</taxon>
        <taxon>Conoidasida</taxon>
        <taxon>Coccidia</taxon>
        <taxon>Eucoccidiorida</taxon>
        <taxon>Eimeriorina</taxon>
        <taxon>Eimeriidae</taxon>
        <taxon>Cyclospora</taxon>
    </lineage>
</organism>
<comment type="caution">
    <text evidence="1">The sequence shown here is derived from an EMBL/GenBank/DDBJ whole genome shotgun (WGS) entry which is preliminary data.</text>
</comment>
<dbReference type="EMBL" id="JROU02000494">
    <property type="protein sequence ID" value="OEH79115.1"/>
    <property type="molecule type" value="Genomic_DNA"/>
</dbReference>
<gene>
    <name evidence="1" type="ORF">cyc_08461</name>
</gene>
<dbReference type="Proteomes" id="UP000095192">
    <property type="component" value="Unassembled WGS sequence"/>
</dbReference>
<name>A0A1D3D6N6_9EIME</name>
<sequence length="225" mass="23986">MHFLPPAFDKPEPQRAYAEMLPQHLAAAHLAAPEPVHYAGPATCIPMQQHVPQQHVPQQQGLLLSQQAQLPQHLAVAQQPAMGAVTAHMLPQQHHMLLQGAASAAPPATPNMGVQGVLQYGPSVAMALPSYGSAHLLQQQQPIVIQQSANPYGMALPQQHAVMLQSPATHSAAFAGLQQPMIILGTSSAPVVLQPQQPPVFRRQPSKQQHGLQQGPVCCMQASAL</sequence>
<dbReference type="InParanoid" id="A0A1D3D6N6"/>
<evidence type="ECO:0000313" key="2">
    <source>
        <dbReference type="Proteomes" id="UP000095192"/>
    </source>
</evidence>
<reference evidence="1 2" key="1">
    <citation type="journal article" date="2016" name="BMC Genomics">
        <title>Comparative genomics reveals Cyclospora cayetanensis possesses coccidia-like metabolism and invasion components but unique surface antigens.</title>
        <authorList>
            <person name="Liu S."/>
            <person name="Wang L."/>
            <person name="Zheng H."/>
            <person name="Xu Z."/>
            <person name="Roellig D.M."/>
            <person name="Li N."/>
            <person name="Frace M.A."/>
            <person name="Tang K."/>
            <person name="Arrowood M.J."/>
            <person name="Moss D.M."/>
            <person name="Zhang L."/>
            <person name="Feng Y."/>
            <person name="Xiao L."/>
        </authorList>
    </citation>
    <scope>NUCLEOTIDE SEQUENCE [LARGE SCALE GENOMIC DNA]</scope>
    <source>
        <strain evidence="1 2">CHN_HEN01</strain>
    </source>
</reference>
<dbReference type="VEuPathDB" id="ToxoDB:cyc_08461"/>
<keyword evidence="2" id="KW-1185">Reference proteome</keyword>